<reference evidence="2 3" key="1">
    <citation type="journal article" date="2019" name="Indoor Air">
        <title>Impacts of indoor surface finishes on bacterial viability.</title>
        <authorList>
            <person name="Hu J."/>
            <person name="Maamar S.B."/>
            <person name="Glawe A.J."/>
            <person name="Gottel N."/>
            <person name="Gilbert J.A."/>
            <person name="Hartmann E.M."/>
        </authorList>
    </citation>
    <scope>NUCLEOTIDE SEQUENCE [LARGE SCALE GENOMIC DNA]</scope>
    <source>
        <strain evidence="2 3">AF060A6</strain>
    </source>
</reference>
<organism evidence="2 3">
    <name type="scientific">Bacillus timonensis</name>
    <dbReference type="NCBI Taxonomy" id="1033734"/>
    <lineage>
        <taxon>Bacteria</taxon>
        <taxon>Bacillati</taxon>
        <taxon>Bacillota</taxon>
        <taxon>Bacilli</taxon>
        <taxon>Bacillales</taxon>
        <taxon>Bacillaceae</taxon>
        <taxon>Bacillus</taxon>
    </lineage>
</organism>
<dbReference type="PANTHER" id="PTHR33434">
    <property type="entry name" value="DEGV DOMAIN-CONTAINING PROTEIN DR_1986-RELATED"/>
    <property type="match status" value="1"/>
</dbReference>
<accession>A0A4S3PLN3</accession>
<dbReference type="Gene3D" id="3.40.50.10170">
    <property type="match status" value="1"/>
</dbReference>
<dbReference type="SUPFAM" id="SSF82549">
    <property type="entry name" value="DAK1/DegV-like"/>
    <property type="match status" value="1"/>
</dbReference>
<dbReference type="AlphaFoldDB" id="A0A4S3PLN3"/>
<dbReference type="STRING" id="1033734.GCA_000285535_04014"/>
<dbReference type="EMBL" id="SLUB01000048">
    <property type="protein sequence ID" value="THE10400.1"/>
    <property type="molecule type" value="Genomic_DNA"/>
</dbReference>
<protein>
    <submittedName>
        <fullName evidence="2">DegV family protein</fullName>
    </submittedName>
</protein>
<dbReference type="InterPro" id="IPR050270">
    <property type="entry name" value="DegV_domain_contain"/>
</dbReference>
<evidence type="ECO:0000313" key="3">
    <source>
        <dbReference type="Proteomes" id="UP000306477"/>
    </source>
</evidence>
<dbReference type="Proteomes" id="UP000306477">
    <property type="component" value="Unassembled WGS sequence"/>
</dbReference>
<sequence length="281" mass="31563">MGKIAWVTDSTAFLDEELSNHEDIYVIPMTIFFDEEEYLDGVTITPTQFFERLKTAKTIPKTSQPSIGSFVELYTSLEDRYDEIISVHISEKLSGTVSSARQAAELVNIPVTVIDSKILTYPMTKLIKEGMKRIQDAGTSADVEKLIVELSEKLETYVIIGSLEQLHRSGRMNTAQYFLGSMLQIKPVIQIIDGALSVKEKVRSENKATSKIVGYLKDAVENDQLDEIYILYGLDDSKTKEWKEMIREFAPDHISIEAYPLGVAIGVHAGENTIGISWMNK</sequence>
<dbReference type="PANTHER" id="PTHR33434:SF2">
    <property type="entry name" value="FATTY ACID-BINDING PROTEIN TM_1468"/>
    <property type="match status" value="1"/>
</dbReference>
<proteinExistence type="predicted"/>
<dbReference type="RefSeq" id="WP_136381166.1">
    <property type="nucleotide sequence ID" value="NZ_SLUB01000048.1"/>
</dbReference>
<dbReference type="InterPro" id="IPR003797">
    <property type="entry name" value="DegV"/>
</dbReference>
<evidence type="ECO:0000313" key="2">
    <source>
        <dbReference type="EMBL" id="THE10400.1"/>
    </source>
</evidence>
<keyword evidence="3" id="KW-1185">Reference proteome</keyword>
<dbReference type="InterPro" id="IPR043168">
    <property type="entry name" value="DegV_C"/>
</dbReference>
<dbReference type="OrthoDB" id="1638652at2"/>
<dbReference type="NCBIfam" id="TIGR00762">
    <property type="entry name" value="DegV"/>
    <property type="match status" value="1"/>
</dbReference>
<dbReference type="GO" id="GO:0008289">
    <property type="term" value="F:lipid binding"/>
    <property type="evidence" value="ECO:0007669"/>
    <property type="project" value="UniProtKB-KW"/>
</dbReference>
<comment type="caution">
    <text evidence="2">The sequence shown here is derived from an EMBL/GenBank/DDBJ whole genome shotgun (WGS) entry which is preliminary data.</text>
</comment>
<name>A0A4S3PLN3_9BACI</name>
<dbReference type="Gene3D" id="3.30.1180.10">
    <property type="match status" value="1"/>
</dbReference>
<dbReference type="Pfam" id="PF02645">
    <property type="entry name" value="DegV"/>
    <property type="match status" value="1"/>
</dbReference>
<keyword evidence="1" id="KW-0446">Lipid-binding</keyword>
<dbReference type="PROSITE" id="PS51482">
    <property type="entry name" value="DEGV"/>
    <property type="match status" value="1"/>
</dbReference>
<gene>
    <name evidence="2" type="ORF">E1I69_19115</name>
</gene>
<evidence type="ECO:0000256" key="1">
    <source>
        <dbReference type="ARBA" id="ARBA00023121"/>
    </source>
</evidence>